<name>A0A9P6GKR2_9PLEO</name>
<dbReference type="OrthoDB" id="3682662at2759"/>
<organism evidence="1 2">
    <name type="scientific">Paraphaeosphaeria minitans</name>
    <dbReference type="NCBI Taxonomy" id="565426"/>
    <lineage>
        <taxon>Eukaryota</taxon>
        <taxon>Fungi</taxon>
        <taxon>Dikarya</taxon>
        <taxon>Ascomycota</taxon>
        <taxon>Pezizomycotina</taxon>
        <taxon>Dothideomycetes</taxon>
        <taxon>Pleosporomycetidae</taxon>
        <taxon>Pleosporales</taxon>
        <taxon>Massarineae</taxon>
        <taxon>Didymosphaeriaceae</taxon>
        <taxon>Paraphaeosphaeria</taxon>
    </lineage>
</organism>
<keyword evidence="2" id="KW-1185">Reference proteome</keyword>
<evidence type="ECO:0000313" key="1">
    <source>
        <dbReference type="EMBL" id="KAF9737451.1"/>
    </source>
</evidence>
<evidence type="ECO:0000313" key="2">
    <source>
        <dbReference type="Proteomes" id="UP000756921"/>
    </source>
</evidence>
<comment type="caution">
    <text evidence="1">The sequence shown here is derived from an EMBL/GenBank/DDBJ whole genome shotgun (WGS) entry which is preliminary data.</text>
</comment>
<sequence length="132" mass="14457">MAPQPAFRGEKTLTTIQTIDQITTRVHELFQQAFDLYHDSKHALVASERETAGLQLRGLSEVLHKDIAEQHQVAASLKLTEVVEIHVTAGYTKEEAVVKAKEDLAGLSGRISTIEGMVGMMVAETVYGNSSH</sequence>
<reference evidence="1" key="1">
    <citation type="journal article" date="2020" name="Mol. Plant Microbe Interact.">
        <title>Genome Sequence of the Biocontrol Agent Coniothyrium minitans strain Conio (IMI 134523).</title>
        <authorList>
            <person name="Patel D."/>
            <person name="Shittu T.A."/>
            <person name="Baroncelli R."/>
            <person name="Muthumeenakshi S."/>
            <person name="Osborne T.H."/>
            <person name="Janganan T.K."/>
            <person name="Sreenivasaprasad S."/>
        </authorList>
    </citation>
    <scope>NUCLEOTIDE SEQUENCE</scope>
    <source>
        <strain evidence="1">Conio</strain>
    </source>
</reference>
<dbReference type="Proteomes" id="UP000756921">
    <property type="component" value="Unassembled WGS sequence"/>
</dbReference>
<dbReference type="AlphaFoldDB" id="A0A9P6GKR2"/>
<dbReference type="EMBL" id="WJXW01000004">
    <property type="protein sequence ID" value="KAF9737451.1"/>
    <property type="molecule type" value="Genomic_DNA"/>
</dbReference>
<proteinExistence type="predicted"/>
<accession>A0A9P6GKR2</accession>
<protein>
    <submittedName>
        <fullName evidence="1">Uncharacterized protein</fullName>
    </submittedName>
</protein>
<gene>
    <name evidence="1" type="ORF">PMIN01_05230</name>
</gene>